<evidence type="ECO:0000313" key="2">
    <source>
        <dbReference type="EMBL" id="CAB4133528.1"/>
    </source>
</evidence>
<organism evidence="2">
    <name type="scientific">uncultured Caudovirales phage</name>
    <dbReference type="NCBI Taxonomy" id="2100421"/>
    <lineage>
        <taxon>Viruses</taxon>
        <taxon>Duplodnaviria</taxon>
        <taxon>Heunggongvirae</taxon>
        <taxon>Uroviricota</taxon>
        <taxon>Caudoviricetes</taxon>
        <taxon>Peduoviridae</taxon>
        <taxon>Maltschvirus</taxon>
        <taxon>Maltschvirus maltsch</taxon>
    </lineage>
</organism>
<proteinExistence type="predicted"/>
<dbReference type="Pfam" id="PF13609">
    <property type="entry name" value="Porin_4"/>
    <property type="match status" value="1"/>
</dbReference>
<dbReference type="GO" id="GO:0016020">
    <property type="term" value="C:membrane"/>
    <property type="evidence" value="ECO:0007669"/>
    <property type="project" value="InterPro"/>
</dbReference>
<name>A0A6J5LFR4_9CAUD</name>
<evidence type="ECO:0000259" key="1">
    <source>
        <dbReference type="Pfam" id="PF13609"/>
    </source>
</evidence>
<dbReference type="InterPro" id="IPR023614">
    <property type="entry name" value="Porin_dom_sf"/>
</dbReference>
<sequence length="104" mass="10573">MKAAKLVAALMLMAGVAQAQNIQFYGVLGAGVVSGTGFTSADSNFTGLGEQLHNSNRWGVKGTEDLGDGMTAKFTLESNLSLRTGAVGKDSGGTGTTGNWCISV</sequence>
<dbReference type="GO" id="GO:0015288">
    <property type="term" value="F:porin activity"/>
    <property type="evidence" value="ECO:0007669"/>
    <property type="project" value="InterPro"/>
</dbReference>
<reference evidence="2" key="1">
    <citation type="submission" date="2020-04" db="EMBL/GenBank/DDBJ databases">
        <authorList>
            <person name="Chiriac C."/>
            <person name="Salcher M."/>
            <person name="Ghai R."/>
            <person name="Kavagutti S V."/>
        </authorList>
    </citation>
    <scope>NUCLEOTIDE SEQUENCE</scope>
</reference>
<dbReference type="EMBL" id="LR796274">
    <property type="protein sequence ID" value="CAB4133528.1"/>
    <property type="molecule type" value="Genomic_DNA"/>
</dbReference>
<feature type="domain" description="Porin" evidence="1">
    <location>
        <begin position="7"/>
        <end position="92"/>
    </location>
</feature>
<dbReference type="InterPro" id="IPR033900">
    <property type="entry name" value="Gram_neg_porin_domain"/>
</dbReference>
<protein>
    <submittedName>
        <fullName evidence="2">Gram-negative porin</fullName>
    </submittedName>
</protein>
<gene>
    <name evidence="2" type="ORF">UFOVP257_250</name>
</gene>
<dbReference type="SUPFAM" id="SSF56935">
    <property type="entry name" value="Porins"/>
    <property type="match status" value="1"/>
</dbReference>
<dbReference type="Gene3D" id="2.40.160.10">
    <property type="entry name" value="Porin"/>
    <property type="match status" value="1"/>
</dbReference>
<accession>A0A6J5LFR4</accession>